<comment type="caution">
    <text evidence="4">The sequence shown here is derived from an EMBL/GenBank/DDBJ whole genome shotgun (WGS) entry which is preliminary data.</text>
</comment>
<gene>
    <name evidence="4" type="ORF">LMG27198_20630</name>
</gene>
<dbReference type="InterPro" id="IPR009061">
    <property type="entry name" value="DNA-bd_dom_put_sf"/>
</dbReference>
<dbReference type="Pfam" id="PF13411">
    <property type="entry name" value="MerR_1"/>
    <property type="match status" value="1"/>
</dbReference>
<feature type="compositionally biased region" description="Low complexity" evidence="2">
    <location>
        <begin position="104"/>
        <end position="115"/>
    </location>
</feature>
<name>A0A9W6GU43_9HYPH</name>
<feature type="domain" description="HTH merR-type" evidence="3">
    <location>
        <begin position="17"/>
        <end position="85"/>
    </location>
</feature>
<dbReference type="PANTHER" id="PTHR30204">
    <property type="entry name" value="REDOX-CYCLING DRUG-SENSING TRANSCRIPTIONAL ACTIVATOR SOXR"/>
    <property type="match status" value="1"/>
</dbReference>
<proteinExistence type="predicted"/>
<dbReference type="GO" id="GO:0003700">
    <property type="term" value="F:DNA-binding transcription factor activity"/>
    <property type="evidence" value="ECO:0007669"/>
    <property type="project" value="InterPro"/>
</dbReference>
<dbReference type="CDD" id="cd04765">
    <property type="entry name" value="HTH_MlrA-like_sg2"/>
    <property type="match status" value="1"/>
</dbReference>
<dbReference type="PROSITE" id="PS50937">
    <property type="entry name" value="HTH_MERR_2"/>
    <property type="match status" value="1"/>
</dbReference>
<keyword evidence="5" id="KW-1185">Reference proteome</keyword>
<dbReference type="GO" id="GO:0003677">
    <property type="term" value="F:DNA binding"/>
    <property type="evidence" value="ECO:0007669"/>
    <property type="project" value="UniProtKB-KW"/>
</dbReference>
<keyword evidence="1" id="KW-0238">DNA-binding</keyword>
<dbReference type="AlphaFoldDB" id="A0A9W6GU43"/>
<protein>
    <submittedName>
        <fullName evidence="4">MerR family transcriptional regulator</fullName>
    </submittedName>
</protein>
<accession>A0A9W6GU43</accession>
<dbReference type="SMART" id="SM00422">
    <property type="entry name" value="HTH_MERR"/>
    <property type="match status" value="1"/>
</dbReference>
<feature type="compositionally biased region" description="Low complexity" evidence="2">
    <location>
        <begin position="139"/>
        <end position="148"/>
    </location>
</feature>
<feature type="region of interest" description="Disordered" evidence="2">
    <location>
        <begin position="98"/>
        <end position="153"/>
    </location>
</feature>
<dbReference type="Gene3D" id="1.10.1660.10">
    <property type="match status" value="1"/>
</dbReference>
<evidence type="ECO:0000313" key="5">
    <source>
        <dbReference type="Proteomes" id="UP001144323"/>
    </source>
</evidence>
<evidence type="ECO:0000256" key="2">
    <source>
        <dbReference type="SAM" id="MobiDB-lite"/>
    </source>
</evidence>
<sequence>MAGRSATAREDIASLRTIGDVADALGLPQHVLRFWETRFKEIDPVKRAGGRRYYRPRDIELVEAIRHLLYREGYTIKGVQRILKEQGVEAVIAEVRRRQNGESPAAAPAPTAETAPRPPDPAAQIVLDLPDPEPRISVTPDPDAALSPPASPPVPAATPVFHAPMVIARPADTPQAEALREVLAEIAECRRLLKVTRR</sequence>
<reference evidence="4" key="1">
    <citation type="journal article" date="2023" name="Int. J. Syst. Evol. Microbiol.">
        <title>Methylocystis iwaonis sp. nov., a type II methane-oxidizing bacterium from surface soil of a rice paddy field in Japan, and emended description of the genus Methylocystis (ex Whittenbury et al. 1970) Bowman et al. 1993.</title>
        <authorList>
            <person name="Kaise H."/>
            <person name="Sawadogo J.B."/>
            <person name="Alam M.S."/>
            <person name="Ueno C."/>
            <person name="Dianou D."/>
            <person name="Shinjo R."/>
            <person name="Asakawa S."/>
        </authorList>
    </citation>
    <scope>NUCLEOTIDE SEQUENCE</scope>
    <source>
        <strain evidence="4">LMG27198</strain>
    </source>
</reference>
<dbReference type="SUPFAM" id="SSF46955">
    <property type="entry name" value="Putative DNA-binding domain"/>
    <property type="match status" value="1"/>
</dbReference>
<dbReference type="Proteomes" id="UP001144323">
    <property type="component" value="Unassembled WGS sequence"/>
</dbReference>
<evidence type="ECO:0000256" key="1">
    <source>
        <dbReference type="ARBA" id="ARBA00023125"/>
    </source>
</evidence>
<evidence type="ECO:0000313" key="4">
    <source>
        <dbReference type="EMBL" id="GLI93071.1"/>
    </source>
</evidence>
<dbReference type="InterPro" id="IPR000551">
    <property type="entry name" value="MerR-type_HTH_dom"/>
</dbReference>
<dbReference type="RefSeq" id="WP_281802668.1">
    <property type="nucleotide sequence ID" value="NZ_BSEC01000001.1"/>
</dbReference>
<evidence type="ECO:0000259" key="3">
    <source>
        <dbReference type="PROSITE" id="PS50937"/>
    </source>
</evidence>
<dbReference type="InterPro" id="IPR047057">
    <property type="entry name" value="MerR_fam"/>
</dbReference>
<dbReference type="PANTHER" id="PTHR30204:SF15">
    <property type="entry name" value="BLL5018 PROTEIN"/>
    <property type="match status" value="1"/>
</dbReference>
<dbReference type="EMBL" id="BSEC01000001">
    <property type="protein sequence ID" value="GLI93071.1"/>
    <property type="molecule type" value="Genomic_DNA"/>
</dbReference>
<organism evidence="4 5">
    <name type="scientific">Methylocystis echinoides</name>
    <dbReference type="NCBI Taxonomy" id="29468"/>
    <lineage>
        <taxon>Bacteria</taxon>
        <taxon>Pseudomonadati</taxon>
        <taxon>Pseudomonadota</taxon>
        <taxon>Alphaproteobacteria</taxon>
        <taxon>Hyphomicrobiales</taxon>
        <taxon>Methylocystaceae</taxon>
        <taxon>Methylocystis</taxon>
    </lineage>
</organism>